<keyword evidence="6" id="KW-0119">Carbohydrate metabolism</keyword>
<dbReference type="InterPro" id="IPR017853">
    <property type="entry name" value="GH"/>
</dbReference>
<evidence type="ECO:0000256" key="1">
    <source>
        <dbReference type="ARBA" id="ARBA00000448"/>
    </source>
</evidence>
<reference evidence="12 13" key="1">
    <citation type="submission" date="2019-01" db="EMBL/GenBank/DDBJ databases">
        <title>Pseudolysobacter antarctica gen. nov., sp. nov., isolated from Fildes Peninsula, Antarctica.</title>
        <authorList>
            <person name="Wei Z."/>
            <person name="Peng F."/>
        </authorList>
    </citation>
    <scope>NUCLEOTIDE SEQUENCE [LARGE SCALE GENOMIC DNA]</scope>
    <source>
        <strain evidence="12 13">AQ6-296</strain>
    </source>
</reference>
<dbReference type="KEGG" id="xbc:ELE36_04705"/>
<feature type="binding site" evidence="10">
    <location>
        <position position="206"/>
    </location>
    <ligand>
        <name>substrate</name>
    </ligand>
</feature>
<evidence type="ECO:0000256" key="9">
    <source>
        <dbReference type="PIRSR" id="PIRSR617736-1"/>
    </source>
</evidence>
<accession>A0A411HGW4</accession>
<dbReference type="SUPFAM" id="SSF51445">
    <property type="entry name" value="(Trans)glycosidases"/>
    <property type="match status" value="1"/>
</dbReference>
<keyword evidence="8" id="KW-0624">Polysaccharide degradation</keyword>
<dbReference type="InterPro" id="IPR033132">
    <property type="entry name" value="GH_1_N_CS"/>
</dbReference>
<dbReference type="InterPro" id="IPR017736">
    <property type="entry name" value="Glyco_hydro_1_beta-glucosidase"/>
</dbReference>
<evidence type="ECO:0000256" key="3">
    <source>
        <dbReference type="ARBA" id="ARBA00012744"/>
    </source>
</evidence>
<protein>
    <recommendedName>
        <fullName evidence="3 11">Beta-glucosidase</fullName>
        <ecNumber evidence="3 11">3.2.1.21</ecNumber>
    </recommendedName>
</protein>
<organism evidence="12 13">
    <name type="scientific">Pseudolysobacter antarcticus</name>
    <dbReference type="NCBI Taxonomy" id="2511995"/>
    <lineage>
        <taxon>Bacteria</taxon>
        <taxon>Pseudomonadati</taxon>
        <taxon>Pseudomonadota</taxon>
        <taxon>Gammaproteobacteria</taxon>
        <taxon>Lysobacterales</taxon>
        <taxon>Rhodanobacteraceae</taxon>
        <taxon>Pseudolysobacter</taxon>
    </lineage>
</organism>
<dbReference type="AlphaFoldDB" id="A0A411HGW4"/>
<dbReference type="EMBL" id="CP035704">
    <property type="protein sequence ID" value="QBB69729.1"/>
    <property type="molecule type" value="Genomic_DNA"/>
</dbReference>
<evidence type="ECO:0000256" key="5">
    <source>
        <dbReference type="ARBA" id="ARBA00023001"/>
    </source>
</evidence>
<dbReference type="Pfam" id="PF00232">
    <property type="entry name" value="Glyco_hydro_1"/>
    <property type="match status" value="1"/>
</dbReference>
<evidence type="ECO:0000256" key="6">
    <source>
        <dbReference type="ARBA" id="ARBA00023277"/>
    </source>
</evidence>
<comment type="catalytic activity">
    <reaction evidence="1 11">
        <text>Hydrolysis of terminal, non-reducing beta-D-glucosyl residues with release of beta-D-glucose.</text>
        <dbReference type="EC" id="3.2.1.21"/>
    </reaction>
</comment>
<evidence type="ECO:0000313" key="13">
    <source>
        <dbReference type="Proteomes" id="UP000291562"/>
    </source>
</evidence>
<comment type="similarity">
    <text evidence="2 11">Belongs to the glycosyl hydrolase 1 family.</text>
</comment>
<name>A0A411HGW4_9GAMM</name>
<keyword evidence="7 11" id="KW-0326">Glycosidase</keyword>
<feature type="binding site" evidence="10">
    <location>
        <position position="445"/>
    </location>
    <ligand>
        <name>substrate</name>
    </ligand>
</feature>
<proteinExistence type="inferred from homology"/>
<feature type="binding site" evidence="10">
    <location>
        <position position="336"/>
    </location>
    <ligand>
        <name>substrate</name>
    </ligand>
</feature>
<sequence length="493" mass="54989">MQRREILRLALALTGSSMLSRSRFGLAEAALGNAATAAATNLVSDAFPKDFLWGSATAAYQVEGAWNTDGRGESIWDRFAHTPGKIKDKSNGDVACDSYHRYQEDIDLMRQLGMKTYRFSISWSRVQPDGRGAINSKGLDYYKRVTDALLEAGIRPFPTLYHWDLPQALEDAGGWPNRDTAERLADYAKIMADSLGDRIGQWSIFNEPKTFTHVGYWQGTHAPGRKDPLALLRATHTVNLAQGMAFRALKAASAKPQVGGVIDVAPMNPATNSAADKAAAQRWYKFLNLWFLDPALKGSYPEGVLPPAQQAQLLGLRDGDEKIMRAPLDFIGLNYYSPWIVRDAPQGNGVPGLNTKSDWAAGPDEKTDNGWDIYPKGFYDILKDIAAHTNNLPIEITENGAAYNSLPDSHGHVHDRKRIVWLQKHLRELARAIHDGVPVRAYHCWSLLDNFEWGEGYSQRFGLVYVDFKNRQQRTVKDSGEWFAKVIAANRVV</sequence>
<dbReference type="PRINTS" id="PR00131">
    <property type="entry name" value="GLHYDRLASE1"/>
</dbReference>
<dbReference type="GO" id="GO:0005829">
    <property type="term" value="C:cytosol"/>
    <property type="evidence" value="ECO:0007669"/>
    <property type="project" value="TreeGrafter"/>
</dbReference>
<evidence type="ECO:0000256" key="7">
    <source>
        <dbReference type="ARBA" id="ARBA00023295"/>
    </source>
</evidence>
<feature type="binding site" evidence="10">
    <location>
        <position position="162"/>
    </location>
    <ligand>
        <name>substrate</name>
    </ligand>
</feature>
<dbReference type="GO" id="GO:0008422">
    <property type="term" value="F:beta-glucosidase activity"/>
    <property type="evidence" value="ECO:0007669"/>
    <property type="project" value="UniProtKB-EC"/>
</dbReference>
<keyword evidence="13" id="KW-1185">Reference proteome</keyword>
<keyword evidence="5" id="KW-0136">Cellulose degradation</keyword>
<dbReference type="FunFam" id="3.20.20.80:FF:000004">
    <property type="entry name" value="Beta-glucosidase 6-phospho-beta-glucosidase"/>
    <property type="match status" value="1"/>
</dbReference>
<dbReference type="Gene3D" id="3.20.20.80">
    <property type="entry name" value="Glycosidases"/>
    <property type="match status" value="1"/>
</dbReference>
<evidence type="ECO:0000313" key="12">
    <source>
        <dbReference type="EMBL" id="QBB69729.1"/>
    </source>
</evidence>
<evidence type="ECO:0000256" key="10">
    <source>
        <dbReference type="PIRSR" id="PIRSR617736-2"/>
    </source>
</evidence>
<evidence type="ECO:0000256" key="4">
    <source>
        <dbReference type="ARBA" id="ARBA00022801"/>
    </source>
</evidence>
<gene>
    <name evidence="12" type="ORF">ELE36_04705</name>
</gene>
<dbReference type="OrthoDB" id="9765195at2"/>
<evidence type="ECO:0000256" key="8">
    <source>
        <dbReference type="ARBA" id="ARBA00023326"/>
    </source>
</evidence>
<evidence type="ECO:0000256" key="11">
    <source>
        <dbReference type="RuleBase" id="RU361175"/>
    </source>
</evidence>
<feature type="active site" description="Nucleophile" evidence="9">
    <location>
        <position position="398"/>
    </location>
</feature>
<dbReference type="PANTHER" id="PTHR10353:SF36">
    <property type="entry name" value="LP05116P"/>
    <property type="match status" value="1"/>
</dbReference>
<feature type="binding site" evidence="10">
    <location>
        <begin position="452"/>
        <end position="453"/>
    </location>
    <ligand>
        <name>substrate</name>
    </ligand>
</feature>
<dbReference type="EC" id="3.2.1.21" evidence="3 11"/>
<feature type="active site" description="Proton donor" evidence="9">
    <location>
        <position position="207"/>
    </location>
</feature>
<dbReference type="InterPro" id="IPR001360">
    <property type="entry name" value="Glyco_hydro_1"/>
</dbReference>
<dbReference type="PANTHER" id="PTHR10353">
    <property type="entry name" value="GLYCOSYL HYDROLASE"/>
    <property type="match status" value="1"/>
</dbReference>
<dbReference type="PROSITE" id="PS00653">
    <property type="entry name" value="GLYCOSYL_HYDROL_F1_2"/>
    <property type="match status" value="1"/>
</dbReference>
<dbReference type="NCBIfam" id="TIGR03356">
    <property type="entry name" value="BGL"/>
    <property type="match status" value="1"/>
</dbReference>
<keyword evidence="4 11" id="KW-0378">Hydrolase</keyword>
<evidence type="ECO:0000256" key="2">
    <source>
        <dbReference type="ARBA" id="ARBA00010838"/>
    </source>
</evidence>
<dbReference type="GO" id="GO:0030245">
    <property type="term" value="P:cellulose catabolic process"/>
    <property type="evidence" value="ECO:0007669"/>
    <property type="project" value="UniProtKB-KW"/>
</dbReference>
<dbReference type="Proteomes" id="UP000291562">
    <property type="component" value="Chromosome"/>
</dbReference>
<dbReference type="RefSeq" id="WP_129831989.1">
    <property type="nucleotide sequence ID" value="NZ_CP035704.1"/>
</dbReference>
<feature type="binding site" evidence="10">
    <location>
        <position position="61"/>
    </location>
    <ligand>
        <name>substrate</name>
    </ligand>
</feature>